<evidence type="ECO:0000256" key="2">
    <source>
        <dbReference type="ARBA" id="ARBA00022692"/>
    </source>
</evidence>
<name>A0A917G6F5_9BACI</name>
<reference evidence="7" key="1">
    <citation type="journal article" date="2014" name="Int. J. Syst. Evol. Microbiol.">
        <title>Complete genome sequence of Corynebacterium casei LMG S-19264T (=DSM 44701T), isolated from a smear-ripened cheese.</title>
        <authorList>
            <consortium name="US DOE Joint Genome Institute (JGI-PGF)"/>
            <person name="Walter F."/>
            <person name="Albersmeier A."/>
            <person name="Kalinowski J."/>
            <person name="Ruckert C."/>
        </authorList>
    </citation>
    <scope>NUCLEOTIDE SEQUENCE</scope>
    <source>
        <strain evidence="7">CGMCC 1.15760</strain>
    </source>
</reference>
<evidence type="ECO:0000256" key="4">
    <source>
        <dbReference type="ARBA" id="ARBA00023136"/>
    </source>
</evidence>
<evidence type="ECO:0000256" key="1">
    <source>
        <dbReference type="ARBA" id="ARBA00004141"/>
    </source>
</evidence>
<feature type="transmembrane region" description="Helical" evidence="5">
    <location>
        <begin position="21"/>
        <end position="39"/>
    </location>
</feature>
<evidence type="ECO:0000259" key="6">
    <source>
        <dbReference type="Pfam" id="PF01061"/>
    </source>
</evidence>
<keyword evidence="2 5" id="KW-0812">Transmembrane</keyword>
<feature type="transmembrane region" description="Helical" evidence="5">
    <location>
        <begin position="95"/>
        <end position="113"/>
    </location>
</feature>
<dbReference type="AlphaFoldDB" id="A0A917G6F5"/>
<evidence type="ECO:0000256" key="5">
    <source>
        <dbReference type="SAM" id="Phobius"/>
    </source>
</evidence>
<comment type="caution">
    <text evidence="7">The sequence shown here is derived from an EMBL/GenBank/DDBJ whole genome shotgun (WGS) entry which is preliminary data.</text>
</comment>
<dbReference type="GO" id="GO:0016020">
    <property type="term" value="C:membrane"/>
    <property type="evidence" value="ECO:0007669"/>
    <property type="project" value="UniProtKB-SubCell"/>
</dbReference>
<dbReference type="Pfam" id="PF01061">
    <property type="entry name" value="ABC2_membrane"/>
    <property type="match status" value="1"/>
</dbReference>
<dbReference type="InterPro" id="IPR013525">
    <property type="entry name" value="ABC2_TM"/>
</dbReference>
<feature type="transmembrane region" description="Helical" evidence="5">
    <location>
        <begin position="51"/>
        <end position="74"/>
    </location>
</feature>
<keyword evidence="3 5" id="KW-1133">Transmembrane helix</keyword>
<gene>
    <name evidence="7" type="ORF">GCM10007425_19820</name>
</gene>
<comment type="subcellular location">
    <subcellularLocation>
        <location evidence="1">Membrane</location>
        <topology evidence="1">Multi-pass membrane protein</topology>
    </subcellularLocation>
</comment>
<evidence type="ECO:0000256" key="3">
    <source>
        <dbReference type="ARBA" id="ARBA00022989"/>
    </source>
</evidence>
<dbReference type="RefSeq" id="WP_188614895.1">
    <property type="nucleotide sequence ID" value="NZ_BMJT01000006.1"/>
</dbReference>
<organism evidence="7 8">
    <name type="scientific">Lysinibacillus alkalisoli</name>
    <dbReference type="NCBI Taxonomy" id="1911548"/>
    <lineage>
        <taxon>Bacteria</taxon>
        <taxon>Bacillati</taxon>
        <taxon>Bacillota</taxon>
        <taxon>Bacilli</taxon>
        <taxon>Bacillales</taxon>
        <taxon>Bacillaceae</taxon>
        <taxon>Lysinibacillus</taxon>
    </lineage>
</organism>
<evidence type="ECO:0000313" key="7">
    <source>
        <dbReference type="EMBL" id="GGG25268.1"/>
    </source>
</evidence>
<feature type="domain" description="ABC-2 type transporter transmembrane" evidence="6">
    <location>
        <begin position="11"/>
        <end position="188"/>
    </location>
</feature>
<feature type="transmembrane region" description="Helical" evidence="5">
    <location>
        <begin position="125"/>
        <end position="146"/>
    </location>
</feature>
<dbReference type="EMBL" id="BMJT01000006">
    <property type="protein sequence ID" value="GGG25268.1"/>
    <property type="molecule type" value="Genomic_DNA"/>
</dbReference>
<sequence>MNLSLKRINSIFQKDLKEFSRNYAISSMLLMPLVFAFIYGRLGTEDGVSLMIHLLVVNLTFGMCTAYIQCCLLAEEKEHHTLRGLMLSPASILDILLGKSLLTFISSAIILTLSLKITHFNPEQLWLAIVVFTLNIIFYIGVGTLFSLVTNSIVGASFASLPVMLIAVAGSSVVPFADKHIIFKLITYLPGGQLYYLLDAPSQAVLIKGLMITIAWVVVVWAITALLYNKQLTK</sequence>
<dbReference type="Proteomes" id="UP000616608">
    <property type="component" value="Unassembled WGS sequence"/>
</dbReference>
<evidence type="ECO:0000313" key="8">
    <source>
        <dbReference type="Proteomes" id="UP000616608"/>
    </source>
</evidence>
<keyword evidence="8" id="KW-1185">Reference proteome</keyword>
<feature type="transmembrane region" description="Helical" evidence="5">
    <location>
        <begin position="153"/>
        <end position="174"/>
    </location>
</feature>
<accession>A0A917G6F5</accession>
<dbReference type="GO" id="GO:0140359">
    <property type="term" value="F:ABC-type transporter activity"/>
    <property type="evidence" value="ECO:0007669"/>
    <property type="project" value="InterPro"/>
</dbReference>
<protein>
    <submittedName>
        <fullName evidence="7">ABC transporter permease</fullName>
    </submittedName>
</protein>
<feature type="transmembrane region" description="Helical" evidence="5">
    <location>
        <begin position="205"/>
        <end position="228"/>
    </location>
</feature>
<keyword evidence="4 5" id="KW-0472">Membrane</keyword>
<reference evidence="7" key="2">
    <citation type="submission" date="2020-09" db="EMBL/GenBank/DDBJ databases">
        <authorList>
            <person name="Sun Q."/>
            <person name="Zhou Y."/>
        </authorList>
    </citation>
    <scope>NUCLEOTIDE SEQUENCE</scope>
    <source>
        <strain evidence="7">CGMCC 1.15760</strain>
    </source>
</reference>
<proteinExistence type="predicted"/>